<name>A0A8J6H9A2_TENMO</name>
<dbReference type="PANTHER" id="PTHR12197:SF251">
    <property type="entry name" value="EG:BACR7C10.4 PROTEIN"/>
    <property type="match status" value="1"/>
</dbReference>
<dbReference type="Pfam" id="PF01753">
    <property type="entry name" value="zf-MYND"/>
    <property type="match status" value="1"/>
</dbReference>
<dbReference type="PROSITE" id="PS01360">
    <property type="entry name" value="ZF_MYND_1"/>
    <property type="match status" value="1"/>
</dbReference>
<dbReference type="PROSITE" id="PS50865">
    <property type="entry name" value="ZF_MYND_2"/>
    <property type="match status" value="1"/>
</dbReference>
<evidence type="ECO:0000256" key="2">
    <source>
        <dbReference type="ARBA" id="ARBA00022771"/>
    </source>
</evidence>
<dbReference type="Gene3D" id="6.10.140.2220">
    <property type="match status" value="1"/>
</dbReference>
<dbReference type="GO" id="GO:0008270">
    <property type="term" value="F:zinc ion binding"/>
    <property type="evidence" value="ECO:0007669"/>
    <property type="project" value="UniProtKB-KW"/>
</dbReference>
<evidence type="ECO:0000256" key="4">
    <source>
        <dbReference type="PROSITE-ProRule" id="PRU00134"/>
    </source>
</evidence>
<reference evidence="7" key="1">
    <citation type="journal article" date="2020" name="J Insects Food Feed">
        <title>The yellow mealworm (Tenebrio molitor) genome: a resource for the emerging insects as food and feed industry.</title>
        <authorList>
            <person name="Eriksson T."/>
            <person name="Andere A."/>
            <person name="Kelstrup H."/>
            <person name="Emery V."/>
            <person name="Picard C."/>
        </authorList>
    </citation>
    <scope>NUCLEOTIDE SEQUENCE</scope>
    <source>
        <strain evidence="7">Stoneville</strain>
        <tissue evidence="7">Whole head</tissue>
    </source>
</reference>
<dbReference type="InterPro" id="IPR002893">
    <property type="entry name" value="Znf_MYND"/>
</dbReference>
<accession>A0A8J6H9A2</accession>
<sequence>MRAKKLVHEGSTIHKEKPFVYVLSSKVRTEYCDFCMKKGKFLKCSGCHYVYYCGKICQKDAWNVHKFECRNLKRIAPRTLPDAARLLARLIHILRKGGDLTKSYYLENCFRMYKDLMSHYPNIKGDQQRMEHFTSLCAVLFDFLGDDSLPNSAELMGMGREKSVTSKQHVINYERLQLQNIEELSIRRVDLHAKVHSRSCTLRKKVANRRGGESAAPDVSGLAPRKNETRYRSDSPGPQIQLHVEVCPEIDQIIDASVDSVGTTAGESEVLGLLSWLVVRSVPDCEGGGKGEWLNGEERVWRRRGSEEGEAGRRVQEVQPRRRGANLEIPDGRFAENQTPECGVKFHARISSSTVDPRNVQISRDVDRPVTIKARVIE</sequence>
<reference evidence="7" key="2">
    <citation type="submission" date="2021-08" db="EMBL/GenBank/DDBJ databases">
        <authorList>
            <person name="Eriksson T."/>
        </authorList>
    </citation>
    <scope>NUCLEOTIDE SEQUENCE</scope>
    <source>
        <strain evidence="7">Stoneville</strain>
        <tissue evidence="7">Whole head</tissue>
    </source>
</reference>
<evidence type="ECO:0000313" key="8">
    <source>
        <dbReference type="Proteomes" id="UP000719412"/>
    </source>
</evidence>
<dbReference type="GO" id="GO:0005634">
    <property type="term" value="C:nucleus"/>
    <property type="evidence" value="ECO:0007669"/>
    <property type="project" value="TreeGrafter"/>
</dbReference>
<keyword evidence="8" id="KW-1185">Reference proteome</keyword>
<proteinExistence type="predicted"/>
<evidence type="ECO:0000259" key="6">
    <source>
        <dbReference type="PROSITE" id="PS50865"/>
    </source>
</evidence>
<feature type="domain" description="MYND-type" evidence="6">
    <location>
        <begin position="32"/>
        <end position="69"/>
    </location>
</feature>
<protein>
    <recommendedName>
        <fullName evidence="6">MYND-type domain-containing protein</fullName>
    </recommendedName>
</protein>
<keyword evidence="3" id="KW-0862">Zinc</keyword>
<evidence type="ECO:0000256" key="1">
    <source>
        <dbReference type="ARBA" id="ARBA00022723"/>
    </source>
</evidence>
<evidence type="ECO:0000256" key="5">
    <source>
        <dbReference type="SAM" id="MobiDB-lite"/>
    </source>
</evidence>
<dbReference type="InterPro" id="IPR050869">
    <property type="entry name" value="H3K4_H4K5_MeTrfase"/>
</dbReference>
<dbReference type="EMBL" id="JABDTM020028030">
    <property type="protein sequence ID" value="KAH0809598.1"/>
    <property type="molecule type" value="Genomic_DNA"/>
</dbReference>
<dbReference type="Proteomes" id="UP000719412">
    <property type="component" value="Unassembled WGS sequence"/>
</dbReference>
<comment type="caution">
    <text evidence="7">The sequence shown here is derived from an EMBL/GenBank/DDBJ whole genome shotgun (WGS) entry which is preliminary data.</text>
</comment>
<keyword evidence="2 4" id="KW-0863">Zinc-finger</keyword>
<dbReference type="AlphaFoldDB" id="A0A8J6H9A2"/>
<organism evidence="7 8">
    <name type="scientific">Tenebrio molitor</name>
    <name type="common">Yellow mealworm beetle</name>
    <dbReference type="NCBI Taxonomy" id="7067"/>
    <lineage>
        <taxon>Eukaryota</taxon>
        <taxon>Metazoa</taxon>
        <taxon>Ecdysozoa</taxon>
        <taxon>Arthropoda</taxon>
        <taxon>Hexapoda</taxon>
        <taxon>Insecta</taxon>
        <taxon>Pterygota</taxon>
        <taxon>Neoptera</taxon>
        <taxon>Endopterygota</taxon>
        <taxon>Coleoptera</taxon>
        <taxon>Polyphaga</taxon>
        <taxon>Cucujiformia</taxon>
        <taxon>Tenebrionidae</taxon>
        <taxon>Tenebrio</taxon>
    </lineage>
</organism>
<dbReference type="SUPFAM" id="SSF144232">
    <property type="entry name" value="HIT/MYND zinc finger-like"/>
    <property type="match status" value="1"/>
</dbReference>
<feature type="region of interest" description="Disordered" evidence="5">
    <location>
        <begin position="207"/>
        <end position="238"/>
    </location>
</feature>
<keyword evidence="1" id="KW-0479">Metal-binding</keyword>
<gene>
    <name evidence="7" type="ORF">GEV33_013193</name>
</gene>
<dbReference type="PANTHER" id="PTHR12197">
    <property type="entry name" value="HISTONE-LYSINE N-METHYLTRANSFERASE SMYD"/>
    <property type="match status" value="1"/>
</dbReference>
<evidence type="ECO:0000313" key="7">
    <source>
        <dbReference type="EMBL" id="KAH0809598.1"/>
    </source>
</evidence>
<evidence type="ECO:0000256" key="3">
    <source>
        <dbReference type="ARBA" id="ARBA00022833"/>
    </source>
</evidence>